<dbReference type="Proteomes" id="UP001319861">
    <property type="component" value="Chromosome"/>
</dbReference>
<dbReference type="InterPro" id="IPR024432">
    <property type="entry name" value="Put_RecE_PDDEXK-like_dom"/>
</dbReference>
<dbReference type="RefSeq" id="WP_229232342.1">
    <property type="nucleotide sequence ID" value="NZ_AP024525.1"/>
</dbReference>
<feature type="domain" description="Putative exodeoxyribonuclease 8 PDDEXK-like" evidence="2">
    <location>
        <begin position="48"/>
        <end position="258"/>
    </location>
</feature>
<sequence>MPRTARLVPDLPNNEYHADPSLSASGAKLILPPSTPAHYRWAMDHPQPRTDALDVGTIAHRLTLEGHENDVAVLDFPDRRTNDYKAAAKAARENGQIPILEKDMMEIRAMNTKLRQHELATALLSDGKAEQSVFYTDPRTGAPLRARFDWLKDYTGTGLLLLSDYKTAASAAPNKFGRAAADYRYHMQQAFYTAAAVALGVDPDAIRFLFIVQEKTAPYEVNIIELDPDATRMGRELMHRAVDLYAHCTETGHWPGYEGITSVTLPTYATYEHQEILDAA</sequence>
<reference evidence="3 4" key="1">
    <citation type="journal article" date="2021" name="J. Biosci. Bioeng.">
        <title>Identification and characterization of a chc gene cluster responsible for the aromatization pathway of cyclohexanecarboxylate degradation in Sinomonas cyclohexanicum ATCC 51369.</title>
        <authorList>
            <person name="Yamamoto T."/>
            <person name="Hasegawa Y."/>
            <person name="Lau P.C.K."/>
            <person name="Iwaki H."/>
        </authorList>
    </citation>
    <scope>NUCLEOTIDE SEQUENCE [LARGE SCALE GENOMIC DNA]</scope>
    <source>
        <strain evidence="3 4">ATCC 51369</strain>
    </source>
</reference>
<protein>
    <recommendedName>
        <fullName evidence="2">Putative exodeoxyribonuclease 8 PDDEXK-like domain-containing protein</fullName>
    </recommendedName>
</protein>
<evidence type="ECO:0000256" key="1">
    <source>
        <dbReference type="SAM" id="MobiDB-lite"/>
    </source>
</evidence>
<accession>A0ABN6FFW6</accession>
<dbReference type="InterPro" id="IPR011604">
    <property type="entry name" value="PDDEXK-like_dom_sf"/>
</dbReference>
<gene>
    <name evidence="3" type="ORF">SCMU_14600</name>
</gene>
<name>A0ABN6FFW6_SINCY</name>
<proteinExistence type="predicted"/>
<evidence type="ECO:0000313" key="4">
    <source>
        <dbReference type="Proteomes" id="UP001319861"/>
    </source>
</evidence>
<dbReference type="Gene3D" id="3.90.320.10">
    <property type="match status" value="1"/>
</dbReference>
<dbReference type="Pfam" id="PF12684">
    <property type="entry name" value="DUF3799"/>
    <property type="match status" value="1"/>
</dbReference>
<feature type="region of interest" description="Disordered" evidence="1">
    <location>
        <begin position="1"/>
        <end position="27"/>
    </location>
</feature>
<keyword evidence="4" id="KW-1185">Reference proteome</keyword>
<organism evidence="3 4">
    <name type="scientific">Sinomonas cyclohexanicum</name>
    <name type="common">Corynebacterium cyclohexanicum</name>
    <dbReference type="NCBI Taxonomy" id="322009"/>
    <lineage>
        <taxon>Bacteria</taxon>
        <taxon>Bacillati</taxon>
        <taxon>Actinomycetota</taxon>
        <taxon>Actinomycetes</taxon>
        <taxon>Micrococcales</taxon>
        <taxon>Micrococcaceae</taxon>
        <taxon>Sinomonas</taxon>
    </lineage>
</organism>
<evidence type="ECO:0000259" key="2">
    <source>
        <dbReference type="Pfam" id="PF12684"/>
    </source>
</evidence>
<dbReference type="EMBL" id="AP024525">
    <property type="protein sequence ID" value="BCT75618.1"/>
    <property type="molecule type" value="Genomic_DNA"/>
</dbReference>
<evidence type="ECO:0000313" key="3">
    <source>
        <dbReference type="EMBL" id="BCT75618.1"/>
    </source>
</evidence>